<name>A0A6L5XFZ4_9BACT</name>
<dbReference type="GO" id="GO:0004077">
    <property type="term" value="F:biotin--[biotin carboxyl-carrier protein] ligase activity"/>
    <property type="evidence" value="ECO:0007669"/>
    <property type="project" value="UniProtKB-EC"/>
</dbReference>
<comment type="caution">
    <text evidence="3">The sequence shown here is derived from an EMBL/GenBank/DDBJ whole genome shotgun (WGS) entry which is preliminary data.</text>
</comment>
<dbReference type="PANTHER" id="PTHR12835:SF5">
    <property type="entry name" value="BIOTIN--PROTEIN LIGASE"/>
    <property type="match status" value="1"/>
</dbReference>
<organism evidence="3 4">
    <name type="scientific">Sodaliphilus pleomorphus</name>
    <dbReference type="NCBI Taxonomy" id="2606626"/>
    <lineage>
        <taxon>Bacteria</taxon>
        <taxon>Pseudomonadati</taxon>
        <taxon>Bacteroidota</taxon>
        <taxon>Bacteroidia</taxon>
        <taxon>Bacteroidales</taxon>
        <taxon>Muribaculaceae</taxon>
        <taxon>Sodaliphilus</taxon>
    </lineage>
</organism>
<dbReference type="Pfam" id="PF03099">
    <property type="entry name" value="BPL_LplA_LipB"/>
    <property type="match status" value="1"/>
</dbReference>
<protein>
    <submittedName>
        <fullName evidence="3">Biotin--[acetyl-CoA-carboxylase] ligase</fullName>
        <ecNumber evidence="3">6.3.4.15</ecNumber>
    </submittedName>
</protein>
<dbReference type="InterPro" id="IPR004408">
    <property type="entry name" value="Biotin_CoA_COase_ligase"/>
</dbReference>
<evidence type="ECO:0000313" key="3">
    <source>
        <dbReference type="EMBL" id="MSS18410.1"/>
    </source>
</evidence>
<evidence type="ECO:0000256" key="1">
    <source>
        <dbReference type="ARBA" id="ARBA00022598"/>
    </source>
</evidence>
<dbReference type="RefSeq" id="WP_154327410.1">
    <property type="nucleotide sequence ID" value="NZ_CP045696.1"/>
</dbReference>
<dbReference type="Gene3D" id="3.30.930.10">
    <property type="entry name" value="Bira Bifunctional Protein, Domain 2"/>
    <property type="match status" value="1"/>
</dbReference>
<dbReference type="EC" id="6.3.4.15" evidence="3"/>
<sequence>MPKYIKLAETKSTNTYLKRMAALLPSGTVIYTYRQTAGRGQKGNSWESEDGKNLTFSMLLKHPGIEAKRQFYMSEAVSLAVAEMLSHYTEGISIKWPNDVYWADRKMCGMLIENSLDADGGIEYSIPGVGININQERFLSDAPNPVSLKNVTGRDYDLEALLHKVCERIEAECSMLAHATQAQLDALHRRYLDRLYRNDGQLHTWELPDGSRFQASIAGVAPDGMFTLQRPDGTQASYAFKQVKHVVGQATL</sequence>
<keyword evidence="1 3" id="KW-0436">Ligase</keyword>
<evidence type="ECO:0000259" key="2">
    <source>
        <dbReference type="PROSITE" id="PS51733"/>
    </source>
</evidence>
<dbReference type="InterPro" id="IPR045864">
    <property type="entry name" value="aa-tRNA-synth_II/BPL/LPL"/>
</dbReference>
<keyword evidence="4" id="KW-1185">Reference proteome</keyword>
<dbReference type="SUPFAM" id="SSF55681">
    <property type="entry name" value="Class II aaRS and biotin synthetases"/>
    <property type="match status" value="1"/>
</dbReference>
<accession>A0A6L5XFZ4</accession>
<dbReference type="PANTHER" id="PTHR12835">
    <property type="entry name" value="BIOTIN PROTEIN LIGASE"/>
    <property type="match status" value="1"/>
</dbReference>
<dbReference type="GO" id="GO:0005737">
    <property type="term" value="C:cytoplasm"/>
    <property type="evidence" value="ECO:0007669"/>
    <property type="project" value="TreeGrafter"/>
</dbReference>
<proteinExistence type="predicted"/>
<reference evidence="3 4" key="1">
    <citation type="submission" date="2019-08" db="EMBL/GenBank/DDBJ databases">
        <title>In-depth cultivation of the pig gut microbiome towards novel bacterial diversity and tailored functional studies.</title>
        <authorList>
            <person name="Wylensek D."/>
            <person name="Hitch T.C.A."/>
            <person name="Clavel T."/>
        </authorList>
    </citation>
    <scope>NUCLEOTIDE SEQUENCE [LARGE SCALE GENOMIC DNA]</scope>
    <source>
        <strain evidence="3 4">Oil-RF-744-WCA-WT-10</strain>
    </source>
</reference>
<feature type="domain" description="BPL/LPL catalytic" evidence="2">
    <location>
        <begin position="1"/>
        <end position="177"/>
    </location>
</feature>
<evidence type="ECO:0000313" key="4">
    <source>
        <dbReference type="Proteomes" id="UP000483362"/>
    </source>
</evidence>
<gene>
    <name evidence="3" type="ORF">FYJ29_11660</name>
</gene>
<dbReference type="NCBIfam" id="TIGR00121">
    <property type="entry name" value="birA_ligase"/>
    <property type="match status" value="1"/>
</dbReference>
<dbReference type="EMBL" id="VULT01000020">
    <property type="protein sequence ID" value="MSS18410.1"/>
    <property type="molecule type" value="Genomic_DNA"/>
</dbReference>
<dbReference type="AlphaFoldDB" id="A0A6L5XFZ4"/>
<dbReference type="InterPro" id="IPR004143">
    <property type="entry name" value="BPL_LPL_catalytic"/>
</dbReference>
<dbReference type="PROSITE" id="PS51733">
    <property type="entry name" value="BPL_LPL_CATALYTIC"/>
    <property type="match status" value="1"/>
</dbReference>
<dbReference type="Proteomes" id="UP000483362">
    <property type="component" value="Unassembled WGS sequence"/>
</dbReference>
<dbReference type="CDD" id="cd16442">
    <property type="entry name" value="BPL"/>
    <property type="match status" value="1"/>
</dbReference>